<dbReference type="GO" id="GO:0005737">
    <property type="term" value="C:cytoplasm"/>
    <property type="evidence" value="ECO:0007669"/>
    <property type="project" value="UniProtKB-ARBA"/>
</dbReference>
<keyword evidence="9" id="KW-0324">Glycolysis</keyword>
<dbReference type="PRINTS" id="PR00476">
    <property type="entry name" value="PHFRCTKINASE"/>
</dbReference>
<sequence>MDAAWYAANNPFKREAPRHTVLKRTAAVAVILGVIFVISGYMHAADTRGSAQPSAAHFAAGRGELVQPHVGRGSAAGKWQRAHELVTAEFVRRHPQGFNCELVRLADITLSDVFVLAVPHLSQYARPAGVTNVMGLGVGGDGAADEPLQQPYHQLLGVSDVVLRDIVRKRGSPAVTTAYLRAGPRASLHFDPSLVRAAIVTCGGLCPGLNNIIQGLVRTLLSLYGVHGVLGVRGGYQGFRADEAGCEPVDLTLDAVVGLQHQGGTLLGSGRGSFDLRRTIDFLQERAINQLYVVGGDGTHRAANEIAEEARRLELNVAVVGIPKTIDNDIDLIDRSFGFATAVEEAQAAIRSAQVEARCNLPNGIGIVKLMGRSSGFIAVHATLASGEVDLCLVPEVPVVLDGEHGLLCHLERVLHRKGHALVVVAEGAGEEILGQSATVDAGGNRKLPELGLWLKERIGTHFGSAHKKVTVKYIDPSYMIRSVPANAADAIYCLLLAQNAVHGAMAWYTAYSVGMVNNRLVYIPINALVANSPRMMEPNGRTWERVIAVTGQPDTARGERAKGRLGSAVFSRTVL</sequence>
<comment type="catalytic activity">
    <reaction evidence="10">
        <text>beta-D-fructose 6-phosphate + ATP = beta-D-fructose 1,6-bisphosphate + ADP + H(+)</text>
        <dbReference type="Rhea" id="RHEA:16109"/>
        <dbReference type="ChEBI" id="CHEBI:15378"/>
        <dbReference type="ChEBI" id="CHEBI:30616"/>
        <dbReference type="ChEBI" id="CHEBI:32966"/>
        <dbReference type="ChEBI" id="CHEBI:57634"/>
        <dbReference type="ChEBI" id="CHEBI:456216"/>
        <dbReference type="EC" id="2.7.1.11"/>
    </reaction>
</comment>
<proteinExistence type="predicted"/>
<evidence type="ECO:0000256" key="4">
    <source>
        <dbReference type="ARBA" id="ARBA00022723"/>
    </source>
</evidence>
<comment type="cofactor">
    <cofactor evidence="1">
        <name>Mg(2+)</name>
        <dbReference type="ChEBI" id="CHEBI:18420"/>
    </cofactor>
</comment>
<feature type="transmembrane region" description="Helical" evidence="11">
    <location>
        <begin position="21"/>
        <end position="42"/>
    </location>
</feature>
<organism evidence="13 14">
    <name type="scientific">Diacronema lutheri</name>
    <name type="common">Unicellular marine alga</name>
    <name type="synonym">Monochrysis lutheri</name>
    <dbReference type="NCBI Taxonomy" id="2081491"/>
    <lineage>
        <taxon>Eukaryota</taxon>
        <taxon>Haptista</taxon>
        <taxon>Haptophyta</taxon>
        <taxon>Pavlovophyceae</taxon>
        <taxon>Pavlovales</taxon>
        <taxon>Pavlovaceae</taxon>
        <taxon>Diacronema</taxon>
    </lineage>
</organism>
<evidence type="ECO:0000256" key="2">
    <source>
        <dbReference type="ARBA" id="ARBA00002659"/>
    </source>
</evidence>
<dbReference type="InterPro" id="IPR035966">
    <property type="entry name" value="PKF_sf"/>
</dbReference>
<evidence type="ECO:0000256" key="1">
    <source>
        <dbReference type="ARBA" id="ARBA00001946"/>
    </source>
</evidence>
<dbReference type="GO" id="GO:0046872">
    <property type="term" value="F:metal ion binding"/>
    <property type="evidence" value="ECO:0007669"/>
    <property type="project" value="UniProtKB-KW"/>
</dbReference>
<keyword evidence="11" id="KW-0812">Transmembrane</keyword>
<dbReference type="InterPro" id="IPR050929">
    <property type="entry name" value="PFKA"/>
</dbReference>
<keyword evidence="7" id="KW-0067">ATP-binding</keyword>
<comment type="caution">
    <text evidence="13">The sequence shown here is derived from an EMBL/GenBank/DDBJ whole genome shotgun (WGS) entry which is preliminary data.</text>
</comment>
<name>A0A8J5XN16_DIALT</name>
<dbReference type="GO" id="GO:0006002">
    <property type="term" value="P:fructose 6-phosphate metabolic process"/>
    <property type="evidence" value="ECO:0007669"/>
    <property type="project" value="InterPro"/>
</dbReference>
<feature type="domain" description="Phosphofructokinase" evidence="12">
    <location>
        <begin position="196"/>
        <end position="503"/>
    </location>
</feature>
<dbReference type="GO" id="GO:0005524">
    <property type="term" value="F:ATP binding"/>
    <property type="evidence" value="ECO:0007669"/>
    <property type="project" value="UniProtKB-KW"/>
</dbReference>
<dbReference type="UniPathway" id="UPA00109">
    <property type="reaction ID" value="UER00182"/>
</dbReference>
<evidence type="ECO:0000256" key="5">
    <source>
        <dbReference type="ARBA" id="ARBA00022741"/>
    </source>
</evidence>
<evidence type="ECO:0000259" key="12">
    <source>
        <dbReference type="Pfam" id="PF00365"/>
    </source>
</evidence>
<dbReference type="EMBL" id="JAGTXO010000012">
    <property type="protein sequence ID" value="KAG8464867.1"/>
    <property type="molecule type" value="Genomic_DNA"/>
</dbReference>
<dbReference type="FunFam" id="3.40.50.450:FF:000002">
    <property type="entry name" value="ATP-dependent 6-phosphofructokinase"/>
    <property type="match status" value="1"/>
</dbReference>
<keyword evidence="11" id="KW-0472">Membrane</keyword>
<dbReference type="OrthoDB" id="537915at2759"/>
<dbReference type="NCBIfam" id="NF005301">
    <property type="entry name" value="PRK06830.1"/>
    <property type="match status" value="1"/>
</dbReference>
<gene>
    <name evidence="13" type="ORF">KFE25_010235</name>
</gene>
<accession>A0A8J5XN16</accession>
<evidence type="ECO:0000313" key="14">
    <source>
        <dbReference type="Proteomes" id="UP000751190"/>
    </source>
</evidence>
<evidence type="ECO:0000256" key="6">
    <source>
        <dbReference type="ARBA" id="ARBA00022777"/>
    </source>
</evidence>
<dbReference type="InterPro" id="IPR022953">
    <property type="entry name" value="ATP_PFK"/>
</dbReference>
<keyword evidence="6" id="KW-0418">Kinase</keyword>
<dbReference type="PANTHER" id="PTHR45770">
    <property type="entry name" value="ATP-DEPENDENT 6-PHOSPHOFRUCTOKINASE 1"/>
    <property type="match status" value="1"/>
</dbReference>
<evidence type="ECO:0000256" key="9">
    <source>
        <dbReference type="ARBA" id="ARBA00023152"/>
    </source>
</evidence>
<keyword evidence="5" id="KW-0547">Nucleotide-binding</keyword>
<dbReference type="Gene3D" id="3.40.50.450">
    <property type="match status" value="1"/>
</dbReference>
<keyword evidence="3" id="KW-0808">Transferase</keyword>
<evidence type="ECO:0000256" key="7">
    <source>
        <dbReference type="ARBA" id="ARBA00022840"/>
    </source>
</evidence>
<evidence type="ECO:0000256" key="3">
    <source>
        <dbReference type="ARBA" id="ARBA00022679"/>
    </source>
</evidence>
<evidence type="ECO:0000256" key="11">
    <source>
        <dbReference type="SAM" id="Phobius"/>
    </source>
</evidence>
<keyword evidence="14" id="KW-1185">Reference proteome</keyword>
<dbReference type="AlphaFoldDB" id="A0A8J5XN16"/>
<evidence type="ECO:0000313" key="13">
    <source>
        <dbReference type="EMBL" id="KAG8464867.1"/>
    </source>
</evidence>
<reference evidence="13" key="1">
    <citation type="submission" date="2021-05" db="EMBL/GenBank/DDBJ databases">
        <title>The genome of the haptophyte Pavlova lutheri (Diacronema luteri, Pavlovales) - a model for lipid biosynthesis in eukaryotic algae.</title>
        <authorList>
            <person name="Hulatt C.J."/>
            <person name="Posewitz M.C."/>
        </authorList>
    </citation>
    <scope>NUCLEOTIDE SEQUENCE</scope>
    <source>
        <strain evidence="13">NIVA-4/92</strain>
    </source>
</reference>
<dbReference type="OMA" id="SRIHFRG"/>
<keyword evidence="4" id="KW-0479">Metal-binding</keyword>
<dbReference type="Pfam" id="PF00365">
    <property type="entry name" value="PFK"/>
    <property type="match status" value="1"/>
</dbReference>
<dbReference type="InterPro" id="IPR000023">
    <property type="entry name" value="Phosphofructokinase_dom"/>
</dbReference>
<evidence type="ECO:0000256" key="10">
    <source>
        <dbReference type="ARBA" id="ARBA00048070"/>
    </source>
</evidence>
<evidence type="ECO:0000256" key="8">
    <source>
        <dbReference type="ARBA" id="ARBA00022842"/>
    </source>
</evidence>
<keyword evidence="11" id="KW-1133">Transmembrane helix</keyword>
<keyword evidence="8" id="KW-0460">Magnesium</keyword>
<dbReference type="SUPFAM" id="SSF53784">
    <property type="entry name" value="Phosphofructokinase"/>
    <property type="match status" value="1"/>
</dbReference>
<dbReference type="GO" id="GO:0003872">
    <property type="term" value="F:6-phosphofructokinase activity"/>
    <property type="evidence" value="ECO:0007669"/>
    <property type="project" value="UniProtKB-EC"/>
</dbReference>
<protein>
    <recommendedName>
        <fullName evidence="12">Phosphofructokinase domain-containing protein</fullName>
    </recommendedName>
</protein>
<dbReference type="Proteomes" id="UP000751190">
    <property type="component" value="Unassembled WGS sequence"/>
</dbReference>
<comment type="function">
    <text evidence="2">Catalyzes the phosphorylation of D-fructose 6-phosphate to fructose 1,6-bisphosphate by ATP, the first committing step of glycolysis.</text>
</comment>